<dbReference type="EMBL" id="SPHZ02000005">
    <property type="protein sequence ID" value="KAF0920273.1"/>
    <property type="molecule type" value="Genomic_DNA"/>
</dbReference>
<evidence type="ECO:0000313" key="3">
    <source>
        <dbReference type="Proteomes" id="UP000479710"/>
    </source>
</evidence>
<evidence type="ECO:0000256" key="1">
    <source>
        <dbReference type="SAM" id="MobiDB-lite"/>
    </source>
</evidence>
<gene>
    <name evidence="2" type="ORF">E2562_034122</name>
</gene>
<evidence type="ECO:0008006" key="4">
    <source>
        <dbReference type="Google" id="ProtNLM"/>
    </source>
</evidence>
<proteinExistence type="predicted"/>
<keyword evidence="3" id="KW-1185">Reference proteome</keyword>
<sequence length="128" mass="14395">MPDVFDMEEYVGVNDEDLYIHVPPIPPPDGQPCEPAEASNPAEGYVEVEISDADSEEIKKLSFPHECPTTKLMEGKMATQGWIADRLGDWIKKNPQKGAKDAKEKLEEKYEIKLKYSKAWAGMKLALD</sequence>
<reference evidence="2 3" key="1">
    <citation type="submission" date="2019-11" db="EMBL/GenBank/DDBJ databases">
        <title>Whole genome sequence of Oryza granulata.</title>
        <authorList>
            <person name="Li W."/>
        </authorList>
    </citation>
    <scope>NUCLEOTIDE SEQUENCE [LARGE SCALE GENOMIC DNA]</scope>
    <source>
        <strain evidence="3">cv. Menghai</strain>
        <tissue evidence="2">Leaf</tissue>
    </source>
</reference>
<evidence type="ECO:0000313" key="2">
    <source>
        <dbReference type="EMBL" id="KAF0920273.1"/>
    </source>
</evidence>
<dbReference type="Proteomes" id="UP000479710">
    <property type="component" value="Unassembled WGS sequence"/>
</dbReference>
<dbReference type="AlphaFoldDB" id="A0A6G1E8J5"/>
<protein>
    <recommendedName>
        <fullName evidence="4">Transposase MuDR plant domain-containing protein</fullName>
    </recommendedName>
</protein>
<feature type="region of interest" description="Disordered" evidence="1">
    <location>
        <begin position="23"/>
        <end position="42"/>
    </location>
</feature>
<organism evidence="2 3">
    <name type="scientific">Oryza meyeriana var. granulata</name>
    <dbReference type="NCBI Taxonomy" id="110450"/>
    <lineage>
        <taxon>Eukaryota</taxon>
        <taxon>Viridiplantae</taxon>
        <taxon>Streptophyta</taxon>
        <taxon>Embryophyta</taxon>
        <taxon>Tracheophyta</taxon>
        <taxon>Spermatophyta</taxon>
        <taxon>Magnoliopsida</taxon>
        <taxon>Liliopsida</taxon>
        <taxon>Poales</taxon>
        <taxon>Poaceae</taxon>
        <taxon>BOP clade</taxon>
        <taxon>Oryzoideae</taxon>
        <taxon>Oryzeae</taxon>
        <taxon>Oryzinae</taxon>
        <taxon>Oryza</taxon>
        <taxon>Oryza meyeriana</taxon>
    </lineage>
</organism>
<accession>A0A6G1E8J5</accession>
<comment type="caution">
    <text evidence="2">The sequence shown here is derived from an EMBL/GenBank/DDBJ whole genome shotgun (WGS) entry which is preliminary data.</text>
</comment>
<name>A0A6G1E8J5_9ORYZ</name>